<feature type="region of interest" description="Disordered" evidence="1">
    <location>
        <begin position="27"/>
        <end position="62"/>
    </location>
</feature>
<name>A0A9D5GV46_PEA</name>
<evidence type="ECO:0000313" key="3">
    <source>
        <dbReference type="Proteomes" id="UP001058974"/>
    </source>
</evidence>
<comment type="caution">
    <text evidence="2">The sequence shown here is derived from an EMBL/GenBank/DDBJ whole genome shotgun (WGS) entry which is preliminary data.</text>
</comment>
<dbReference type="Proteomes" id="UP001058974">
    <property type="component" value="Chromosome 1"/>
</dbReference>
<sequence>LLQTFNLYSKSQLKEIRDIALRTTREIKKEENRMDGNSNGTSSSKTSSNKGRNEGNRSTNKRFATVDDGEADLIECSGKNCKSCTSGLVADCIALCCCPCIVLHCFALGFIKAPWILGRKCLGLGSKNKNKKKRCCHKKKCKMANKDVDDVVTEGKKEEGLDVEQQTSPMDNVHVNVEFEAEKVWHELYQIGHLGFGRVSFSKD</sequence>
<feature type="compositionally biased region" description="Low complexity" evidence="1">
    <location>
        <begin position="36"/>
        <end position="50"/>
    </location>
</feature>
<dbReference type="Gramene" id="Psat01G0144300-T1">
    <property type="protein sequence ID" value="KAI5442369.1"/>
    <property type="gene ID" value="KIW84_011443"/>
</dbReference>
<dbReference type="PANTHER" id="PTHR33264">
    <property type="entry name" value="EXPRESSED PROTEIN"/>
    <property type="match status" value="1"/>
</dbReference>
<protein>
    <submittedName>
        <fullName evidence="2">Uncharacterized protein</fullName>
    </submittedName>
</protein>
<accession>A0A9D5GV46</accession>
<organism evidence="2 3">
    <name type="scientific">Pisum sativum</name>
    <name type="common">Garden pea</name>
    <name type="synonym">Lathyrus oleraceus</name>
    <dbReference type="NCBI Taxonomy" id="3888"/>
    <lineage>
        <taxon>Eukaryota</taxon>
        <taxon>Viridiplantae</taxon>
        <taxon>Streptophyta</taxon>
        <taxon>Embryophyta</taxon>
        <taxon>Tracheophyta</taxon>
        <taxon>Spermatophyta</taxon>
        <taxon>Magnoliopsida</taxon>
        <taxon>eudicotyledons</taxon>
        <taxon>Gunneridae</taxon>
        <taxon>Pentapetalae</taxon>
        <taxon>rosids</taxon>
        <taxon>fabids</taxon>
        <taxon>Fabales</taxon>
        <taxon>Fabaceae</taxon>
        <taxon>Papilionoideae</taxon>
        <taxon>50 kb inversion clade</taxon>
        <taxon>NPAAA clade</taxon>
        <taxon>Hologalegina</taxon>
        <taxon>IRL clade</taxon>
        <taxon>Fabeae</taxon>
        <taxon>Lathyrus</taxon>
    </lineage>
</organism>
<evidence type="ECO:0000313" key="2">
    <source>
        <dbReference type="EMBL" id="KAI5442369.1"/>
    </source>
</evidence>
<dbReference type="EMBL" id="JAMSHJ010000001">
    <property type="protein sequence ID" value="KAI5442369.1"/>
    <property type="molecule type" value="Genomic_DNA"/>
</dbReference>
<evidence type="ECO:0000256" key="1">
    <source>
        <dbReference type="SAM" id="MobiDB-lite"/>
    </source>
</evidence>
<proteinExistence type="predicted"/>
<feature type="non-terminal residue" evidence="2">
    <location>
        <position position="204"/>
    </location>
</feature>
<dbReference type="AlphaFoldDB" id="A0A9D5GV46"/>
<gene>
    <name evidence="2" type="ORF">KIW84_011443</name>
</gene>
<keyword evidence="3" id="KW-1185">Reference proteome</keyword>
<reference evidence="2 3" key="1">
    <citation type="journal article" date="2022" name="Nat. Genet.">
        <title>Improved pea reference genome and pan-genome highlight genomic features and evolutionary characteristics.</title>
        <authorList>
            <person name="Yang T."/>
            <person name="Liu R."/>
            <person name="Luo Y."/>
            <person name="Hu S."/>
            <person name="Wang D."/>
            <person name="Wang C."/>
            <person name="Pandey M.K."/>
            <person name="Ge S."/>
            <person name="Xu Q."/>
            <person name="Li N."/>
            <person name="Li G."/>
            <person name="Huang Y."/>
            <person name="Saxena R.K."/>
            <person name="Ji Y."/>
            <person name="Li M."/>
            <person name="Yan X."/>
            <person name="He Y."/>
            <person name="Liu Y."/>
            <person name="Wang X."/>
            <person name="Xiang C."/>
            <person name="Varshney R.K."/>
            <person name="Ding H."/>
            <person name="Gao S."/>
            <person name="Zong X."/>
        </authorList>
    </citation>
    <scope>NUCLEOTIDE SEQUENCE [LARGE SCALE GENOMIC DNA]</scope>
    <source>
        <strain evidence="2 3">cv. Zhongwan 6</strain>
    </source>
</reference>
<dbReference type="PANTHER" id="PTHR33264:SF6">
    <property type="entry name" value="OS01G0638800 PROTEIN"/>
    <property type="match status" value="1"/>
</dbReference>